<dbReference type="AlphaFoldDB" id="A0A1I4S4I0"/>
<proteinExistence type="predicted"/>
<keyword evidence="3" id="KW-1185">Reference proteome</keyword>
<dbReference type="Proteomes" id="UP000199556">
    <property type="component" value="Unassembled WGS sequence"/>
</dbReference>
<evidence type="ECO:0000313" key="2">
    <source>
        <dbReference type="EMBL" id="SFM59406.1"/>
    </source>
</evidence>
<evidence type="ECO:0000313" key="3">
    <source>
        <dbReference type="Proteomes" id="UP000199556"/>
    </source>
</evidence>
<name>A0A1I4S4I0_ECTMO</name>
<accession>A0A1I4S4I0</accession>
<dbReference type="InterPro" id="IPR008490">
    <property type="entry name" value="Transposase_InsH_N"/>
</dbReference>
<gene>
    <name evidence="2" type="ORF">SAMN05421721_1131</name>
</gene>
<dbReference type="Pfam" id="PF05598">
    <property type="entry name" value="DUF772"/>
    <property type="match status" value="1"/>
</dbReference>
<dbReference type="EMBL" id="FOUO01000013">
    <property type="protein sequence ID" value="SFM59406.1"/>
    <property type="molecule type" value="Genomic_DNA"/>
</dbReference>
<organism evidence="2 3">
    <name type="scientific">Ectothiorhodospira mobilis</name>
    <dbReference type="NCBI Taxonomy" id="195064"/>
    <lineage>
        <taxon>Bacteria</taxon>
        <taxon>Pseudomonadati</taxon>
        <taxon>Pseudomonadota</taxon>
        <taxon>Gammaproteobacteria</taxon>
        <taxon>Chromatiales</taxon>
        <taxon>Ectothiorhodospiraceae</taxon>
        <taxon>Ectothiorhodospira</taxon>
    </lineage>
</organism>
<protein>
    <recommendedName>
        <fullName evidence="1">Transposase InsH N-terminal domain-containing protein</fullName>
    </recommendedName>
</protein>
<reference evidence="2 3" key="1">
    <citation type="submission" date="2016-10" db="EMBL/GenBank/DDBJ databases">
        <authorList>
            <person name="de Groot N.N."/>
        </authorList>
    </citation>
    <scope>NUCLEOTIDE SEQUENCE [LARGE SCALE GENOMIC DNA]</scope>
    <source>
        <strain evidence="2 3">DSM 4180</strain>
    </source>
</reference>
<evidence type="ECO:0000259" key="1">
    <source>
        <dbReference type="Pfam" id="PF05598"/>
    </source>
</evidence>
<sequence>MQPGFFYLLEDRYALLEKLGDPLPQLNRVVDWEAFRPTLAKVYDKPRKSKAGRKPYDVVQMFKVLVI</sequence>
<feature type="non-terminal residue" evidence="2">
    <location>
        <position position="67"/>
    </location>
</feature>
<feature type="domain" description="Transposase InsH N-terminal" evidence="1">
    <location>
        <begin position="15"/>
        <end position="67"/>
    </location>
</feature>